<dbReference type="PANTHER" id="PTHR30193:SF37">
    <property type="entry name" value="INNER MEMBRANE ABC TRANSPORTER PERMEASE PROTEIN YCJO"/>
    <property type="match status" value="1"/>
</dbReference>
<feature type="transmembrane region" description="Helical" evidence="7">
    <location>
        <begin position="91"/>
        <end position="111"/>
    </location>
</feature>
<evidence type="ECO:0000313" key="10">
    <source>
        <dbReference type="Proteomes" id="UP000515860"/>
    </source>
</evidence>
<dbReference type="Pfam" id="PF00528">
    <property type="entry name" value="BPD_transp_1"/>
    <property type="match status" value="1"/>
</dbReference>
<dbReference type="PANTHER" id="PTHR30193">
    <property type="entry name" value="ABC TRANSPORTER PERMEASE PROTEIN"/>
    <property type="match status" value="1"/>
</dbReference>
<evidence type="ECO:0000256" key="1">
    <source>
        <dbReference type="ARBA" id="ARBA00004651"/>
    </source>
</evidence>
<dbReference type="SUPFAM" id="SSF160964">
    <property type="entry name" value="MalF N-terminal region-like"/>
    <property type="match status" value="1"/>
</dbReference>
<protein>
    <submittedName>
        <fullName evidence="9">Sugar ABC transporter permease</fullName>
    </submittedName>
</protein>
<comment type="subcellular location">
    <subcellularLocation>
        <location evidence="1 7">Cell membrane</location>
        <topology evidence="1 7">Multi-pass membrane protein</topology>
    </subcellularLocation>
</comment>
<dbReference type="InterPro" id="IPR000515">
    <property type="entry name" value="MetI-like"/>
</dbReference>
<evidence type="ECO:0000256" key="4">
    <source>
        <dbReference type="ARBA" id="ARBA00022692"/>
    </source>
</evidence>
<proteinExistence type="inferred from homology"/>
<feature type="transmembrane region" description="Helical" evidence="7">
    <location>
        <begin position="123"/>
        <end position="143"/>
    </location>
</feature>
<keyword evidence="6 7" id="KW-0472">Membrane</keyword>
<evidence type="ECO:0000256" key="3">
    <source>
        <dbReference type="ARBA" id="ARBA00022475"/>
    </source>
</evidence>
<accession>A0A7G9GC74</accession>
<dbReference type="AlphaFoldDB" id="A0A7G9GC74"/>
<dbReference type="GO" id="GO:0005886">
    <property type="term" value="C:plasma membrane"/>
    <property type="evidence" value="ECO:0007669"/>
    <property type="project" value="UniProtKB-SubCell"/>
</dbReference>
<evidence type="ECO:0000256" key="2">
    <source>
        <dbReference type="ARBA" id="ARBA00022448"/>
    </source>
</evidence>
<keyword evidence="3" id="KW-1003">Cell membrane</keyword>
<dbReference type="InterPro" id="IPR051393">
    <property type="entry name" value="ABC_transporter_permease"/>
</dbReference>
<evidence type="ECO:0000256" key="5">
    <source>
        <dbReference type="ARBA" id="ARBA00022989"/>
    </source>
</evidence>
<dbReference type="Gene3D" id="1.10.3720.10">
    <property type="entry name" value="MetI-like"/>
    <property type="match status" value="1"/>
</dbReference>
<dbReference type="RefSeq" id="WP_118644862.1">
    <property type="nucleotide sequence ID" value="NZ_CP060635.1"/>
</dbReference>
<feature type="transmembrane region" description="Helical" evidence="7">
    <location>
        <begin position="234"/>
        <end position="256"/>
    </location>
</feature>
<keyword evidence="5 7" id="KW-1133">Transmembrane helix</keyword>
<evidence type="ECO:0000259" key="8">
    <source>
        <dbReference type="PROSITE" id="PS50928"/>
    </source>
</evidence>
<dbReference type="GO" id="GO:0055085">
    <property type="term" value="P:transmembrane transport"/>
    <property type="evidence" value="ECO:0007669"/>
    <property type="project" value="InterPro"/>
</dbReference>
<keyword evidence="10" id="KW-1185">Reference proteome</keyword>
<name>A0A7G9GC74_9FIRM</name>
<feature type="transmembrane region" description="Helical" evidence="7">
    <location>
        <begin position="25"/>
        <end position="54"/>
    </location>
</feature>
<feature type="transmembrane region" description="Helical" evidence="7">
    <location>
        <begin position="175"/>
        <end position="194"/>
    </location>
</feature>
<feature type="domain" description="ABC transmembrane type-1" evidence="8">
    <location>
        <begin position="86"/>
        <end position="302"/>
    </location>
</feature>
<evidence type="ECO:0000313" key="9">
    <source>
        <dbReference type="EMBL" id="QNM08406.1"/>
    </source>
</evidence>
<comment type="similarity">
    <text evidence="7">Belongs to the binding-protein-dependent transport system permease family.</text>
</comment>
<dbReference type="CDD" id="cd06261">
    <property type="entry name" value="TM_PBP2"/>
    <property type="match status" value="1"/>
</dbReference>
<keyword evidence="2 7" id="KW-0813">Transport</keyword>
<evidence type="ECO:0000256" key="6">
    <source>
        <dbReference type="ARBA" id="ARBA00023136"/>
    </source>
</evidence>
<dbReference type="EMBL" id="CP060635">
    <property type="protein sequence ID" value="QNM08406.1"/>
    <property type="molecule type" value="Genomic_DNA"/>
</dbReference>
<dbReference type="Proteomes" id="UP000515860">
    <property type="component" value="Chromosome"/>
</dbReference>
<feature type="transmembrane region" description="Helical" evidence="7">
    <location>
        <begin position="276"/>
        <end position="301"/>
    </location>
</feature>
<dbReference type="SUPFAM" id="SSF161098">
    <property type="entry name" value="MetI-like"/>
    <property type="match status" value="1"/>
</dbReference>
<dbReference type="InterPro" id="IPR035906">
    <property type="entry name" value="MetI-like_sf"/>
</dbReference>
<dbReference type="PROSITE" id="PS50928">
    <property type="entry name" value="ABC_TM1"/>
    <property type="match status" value="1"/>
</dbReference>
<keyword evidence="4 7" id="KW-0812">Transmembrane</keyword>
<dbReference type="KEGG" id="whj:H9Q79_16255"/>
<gene>
    <name evidence="9" type="ORF">H9Q79_16255</name>
</gene>
<reference evidence="9 10" key="1">
    <citation type="submission" date="2020-08" db="EMBL/GenBank/DDBJ databases">
        <authorList>
            <person name="Liu C."/>
            <person name="Sun Q."/>
        </authorList>
    </citation>
    <scope>NUCLEOTIDE SEQUENCE [LARGE SCALE GENOMIC DNA]</scope>
    <source>
        <strain evidence="9 10">NSJ-29</strain>
    </source>
</reference>
<evidence type="ECO:0000256" key="7">
    <source>
        <dbReference type="RuleBase" id="RU363032"/>
    </source>
</evidence>
<organism evidence="9 10">
    <name type="scientific">Wansuia hejianensis</name>
    <dbReference type="NCBI Taxonomy" id="2763667"/>
    <lineage>
        <taxon>Bacteria</taxon>
        <taxon>Bacillati</taxon>
        <taxon>Bacillota</taxon>
        <taxon>Clostridia</taxon>
        <taxon>Lachnospirales</taxon>
        <taxon>Lachnospiraceae</taxon>
        <taxon>Wansuia</taxon>
    </lineage>
</organism>
<sequence length="312" mass="34885">MNADMTNGAKPKKRFALSNKGNENFWGYLFILPNLIGFCVFTLFGIVFSLIMAFTDWNLLKGIEKAQFVGFKNFIDMWGDPYLVSSLRNNLILLLVIPITLILAAVLATIMNKAIYGKAGARALYFLPYVTNMVAIATVWQALFHKSKGPINSIIMALTGLGAEEVPGWLASSKWVLPALMIILVWQNIGYDILMYSSAIQSIPTEYLEAAEIDGAGPIKRFFKITLPMMKPTTFLLSILGVISSLQMWSFVQIITEGGPGTASYTLGLYIYRSGFITYRTGYACALSWLLCLIVFIFSLIRWRGQKKWSID</sequence>